<reference evidence="2 3" key="1">
    <citation type="journal article" date="2018" name="Nat. Genet.">
        <title>The Rosa genome provides new insights in the design of modern roses.</title>
        <authorList>
            <person name="Bendahmane M."/>
        </authorList>
    </citation>
    <scope>NUCLEOTIDE SEQUENCE [LARGE SCALE GENOMIC DNA]</scope>
    <source>
        <strain evidence="3">cv. Old Blush</strain>
    </source>
</reference>
<evidence type="ECO:0000256" key="1">
    <source>
        <dbReference type="SAM" id="MobiDB-lite"/>
    </source>
</evidence>
<sequence length="74" mass="8534">MLSLRFGEKKRKKKGRKPPSRPNSISLRLPICGYSPRSAAAQRLGGRVLEHWQKVSPFYIFFYGWPMPTNRSIG</sequence>
<protein>
    <submittedName>
        <fullName evidence="2">Uncharacterized protein</fullName>
    </submittedName>
</protein>
<proteinExistence type="predicted"/>
<keyword evidence="3" id="KW-1185">Reference proteome</keyword>
<feature type="compositionally biased region" description="Basic residues" evidence="1">
    <location>
        <begin position="8"/>
        <end position="19"/>
    </location>
</feature>
<evidence type="ECO:0000313" key="2">
    <source>
        <dbReference type="EMBL" id="PRQ20855.1"/>
    </source>
</evidence>
<dbReference type="Proteomes" id="UP000238479">
    <property type="component" value="Chromosome 7"/>
</dbReference>
<comment type="caution">
    <text evidence="2">The sequence shown here is derived from an EMBL/GenBank/DDBJ whole genome shotgun (WGS) entry which is preliminary data.</text>
</comment>
<dbReference type="EMBL" id="PDCK01000045">
    <property type="protein sequence ID" value="PRQ20855.1"/>
    <property type="molecule type" value="Genomic_DNA"/>
</dbReference>
<dbReference type="Gramene" id="PRQ20855">
    <property type="protein sequence ID" value="PRQ20855"/>
    <property type="gene ID" value="RchiOBHm_Chr7g0232671"/>
</dbReference>
<accession>A0A2P6PFZ2</accession>
<feature type="region of interest" description="Disordered" evidence="1">
    <location>
        <begin position="1"/>
        <end position="25"/>
    </location>
</feature>
<dbReference type="AlphaFoldDB" id="A0A2P6PFZ2"/>
<organism evidence="2 3">
    <name type="scientific">Rosa chinensis</name>
    <name type="common">China rose</name>
    <dbReference type="NCBI Taxonomy" id="74649"/>
    <lineage>
        <taxon>Eukaryota</taxon>
        <taxon>Viridiplantae</taxon>
        <taxon>Streptophyta</taxon>
        <taxon>Embryophyta</taxon>
        <taxon>Tracheophyta</taxon>
        <taxon>Spermatophyta</taxon>
        <taxon>Magnoliopsida</taxon>
        <taxon>eudicotyledons</taxon>
        <taxon>Gunneridae</taxon>
        <taxon>Pentapetalae</taxon>
        <taxon>rosids</taxon>
        <taxon>fabids</taxon>
        <taxon>Rosales</taxon>
        <taxon>Rosaceae</taxon>
        <taxon>Rosoideae</taxon>
        <taxon>Rosoideae incertae sedis</taxon>
        <taxon>Rosa</taxon>
    </lineage>
</organism>
<evidence type="ECO:0000313" key="3">
    <source>
        <dbReference type="Proteomes" id="UP000238479"/>
    </source>
</evidence>
<name>A0A2P6PFZ2_ROSCH</name>
<gene>
    <name evidence="2" type="ORF">RchiOBHm_Chr7g0232671</name>
</gene>